<dbReference type="Proteomes" id="UP001266305">
    <property type="component" value="Unassembled WGS sequence"/>
</dbReference>
<feature type="region of interest" description="Disordered" evidence="1">
    <location>
        <begin position="105"/>
        <end position="139"/>
    </location>
</feature>
<comment type="caution">
    <text evidence="2">The sequence shown here is derived from an EMBL/GenBank/DDBJ whole genome shotgun (WGS) entry which is preliminary data.</text>
</comment>
<accession>A0ABQ9USP7</accession>
<feature type="compositionally biased region" description="Low complexity" evidence="1">
    <location>
        <begin position="113"/>
        <end position="129"/>
    </location>
</feature>
<keyword evidence="3" id="KW-1185">Reference proteome</keyword>
<reference evidence="2 3" key="1">
    <citation type="submission" date="2023-05" db="EMBL/GenBank/DDBJ databases">
        <title>B98-5 Cell Line De Novo Hybrid Assembly: An Optical Mapping Approach.</title>
        <authorList>
            <person name="Kananen K."/>
            <person name="Auerbach J.A."/>
            <person name="Kautto E."/>
            <person name="Blachly J.S."/>
        </authorList>
    </citation>
    <scope>NUCLEOTIDE SEQUENCE [LARGE SCALE GENOMIC DNA]</scope>
    <source>
        <strain evidence="2">B95-8</strain>
        <tissue evidence="2">Cell line</tissue>
    </source>
</reference>
<name>A0ABQ9USP7_SAGOE</name>
<evidence type="ECO:0000313" key="3">
    <source>
        <dbReference type="Proteomes" id="UP001266305"/>
    </source>
</evidence>
<gene>
    <name evidence="2" type="ORF">P7K49_021179</name>
</gene>
<evidence type="ECO:0000313" key="2">
    <source>
        <dbReference type="EMBL" id="KAK2099831.1"/>
    </source>
</evidence>
<organism evidence="2 3">
    <name type="scientific">Saguinus oedipus</name>
    <name type="common">Cotton-top tamarin</name>
    <name type="synonym">Oedipomidas oedipus</name>
    <dbReference type="NCBI Taxonomy" id="9490"/>
    <lineage>
        <taxon>Eukaryota</taxon>
        <taxon>Metazoa</taxon>
        <taxon>Chordata</taxon>
        <taxon>Craniata</taxon>
        <taxon>Vertebrata</taxon>
        <taxon>Euteleostomi</taxon>
        <taxon>Mammalia</taxon>
        <taxon>Eutheria</taxon>
        <taxon>Euarchontoglires</taxon>
        <taxon>Primates</taxon>
        <taxon>Haplorrhini</taxon>
        <taxon>Platyrrhini</taxon>
        <taxon>Cebidae</taxon>
        <taxon>Callitrichinae</taxon>
        <taxon>Saguinus</taxon>
    </lineage>
</organism>
<sequence>MGLAVHRPHHAPASCLSDNFVPATLAPAVKLCSGHSRRGNLFPTALHSNSHSFITSALHGDFLLCPALGSLRLSPTREPFCASWLSTQVRKPKVGALTHGTSCFPSKGREASTPGRAARTPGAPAARLSSRSRARQRSLGTLTRLLRLRTDFCPGSQRSAQP</sequence>
<dbReference type="EMBL" id="JASSZA010000010">
    <property type="protein sequence ID" value="KAK2099831.1"/>
    <property type="molecule type" value="Genomic_DNA"/>
</dbReference>
<protein>
    <submittedName>
        <fullName evidence="2">Uncharacterized protein</fullName>
    </submittedName>
</protein>
<proteinExistence type="predicted"/>
<evidence type="ECO:0000256" key="1">
    <source>
        <dbReference type="SAM" id="MobiDB-lite"/>
    </source>
</evidence>